<dbReference type="HOGENOM" id="CLU_008901_0_1_1"/>
<dbReference type="EMBL" id="JH992996">
    <property type="protein sequence ID" value="EKX46048.1"/>
    <property type="molecule type" value="Genomic_DNA"/>
</dbReference>
<organism evidence="2">
    <name type="scientific">Guillardia theta (strain CCMP2712)</name>
    <name type="common">Cryptophyte</name>
    <dbReference type="NCBI Taxonomy" id="905079"/>
    <lineage>
        <taxon>Eukaryota</taxon>
        <taxon>Cryptophyceae</taxon>
        <taxon>Pyrenomonadales</taxon>
        <taxon>Geminigeraceae</taxon>
        <taxon>Guillardia</taxon>
    </lineage>
</organism>
<sequence length="448" mass="50945">MAAQVRLHRVADGTVELNEEEEQSSMMEDARRLNIPIQCYICKRPFVDLHFFYDQLCPSCASLNYRKRNELVEMDGKVALVTGARVKIGFRCALKLLRCGCTVVATSRFAADCARRYAQEKDFDKWKDRLHCVGIDFRDLASVEQFCCHMKEKFSRLDILINNACQTIRRPAQYYRHLLQNERKDVKEQEPAEVEEDVGRVKPVASSADVGPKEEVVGSSCKLSEASNTTVTSKMPSRSTAAEMSQLVVTEEDLNEDPHAFPKNESGASVLDINQQQLDLRRKNSWMLRLEEVSTGEMAEVMAINAIAPAILNARLKSLMEASPDRPRFIVNVSAMEGKFYRYKSDQHPHTNMAKAALNMMTRTSAQDYVKSEIYMTAVDTGWINDEKPMEIAAKHGERHNFQTPLDEVDAAARVLDPVIAPLIELREKKEVNIPHGVFLKDFFKCEW</sequence>
<dbReference type="OrthoDB" id="191139at2759"/>
<dbReference type="Gene3D" id="3.40.50.720">
    <property type="entry name" value="NAD(P)-binding Rossmann-like Domain"/>
    <property type="match status" value="2"/>
</dbReference>
<dbReference type="AlphaFoldDB" id="L1JBX3"/>
<reference evidence="3" key="3">
    <citation type="submission" date="2015-06" db="UniProtKB">
        <authorList>
            <consortium name="EnsemblProtists"/>
        </authorList>
    </citation>
    <scope>IDENTIFICATION</scope>
</reference>
<dbReference type="GO" id="GO:0016491">
    <property type="term" value="F:oxidoreductase activity"/>
    <property type="evidence" value="ECO:0007669"/>
    <property type="project" value="TreeGrafter"/>
</dbReference>
<dbReference type="PaxDb" id="55529-EKX46048"/>
<evidence type="ECO:0000313" key="3">
    <source>
        <dbReference type="EnsemblProtists" id="EKX46048"/>
    </source>
</evidence>
<dbReference type="SUPFAM" id="SSF51735">
    <property type="entry name" value="NAD(P)-binding Rossmann-fold domains"/>
    <property type="match status" value="1"/>
</dbReference>
<proteinExistence type="predicted"/>
<dbReference type="Proteomes" id="UP000011087">
    <property type="component" value="Unassembled WGS sequence"/>
</dbReference>
<protein>
    <recommendedName>
        <fullName evidence="5">Oxidoreductase</fullName>
    </recommendedName>
</protein>
<dbReference type="OMA" id="CFLKDYA"/>
<dbReference type="PANTHER" id="PTHR43544:SF2">
    <property type="entry name" value="OXIDOREDUCTASE"/>
    <property type="match status" value="1"/>
</dbReference>
<dbReference type="GeneID" id="17302626"/>
<accession>L1JBX3</accession>
<dbReference type="Pfam" id="PF13561">
    <property type="entry name" value="adh_short_C2"/>
    <property type="match status" value="1"/>
</dbReference>
<feature type="region of interest" description="Disordered" evidence="1">
    <location>
        <begin position="185"/>
        <end position="209"/>
    </location>
</feature>
<reference evidence="4" key="2">
    <citation type="submission" date="2012-11" db="EMBL/GenBank/DDBJ databases">
        <authorList>
            <person name="Kuo A."/>
            <person name="Curtis B.A."/>
            <person name="Tanifuji G."/>
            <person name="Burki F."/>
            <person name="Gruber A."/>
            <person name="Irimia M."/>
            <person name="Maruyama S."/>
            <person name="Arias M.C."/>
            <person name="Ball S.G."/>
            <person name="Gile G.H."/>
            <person name="Hirakawa Y."/>
            <person name="Hopkins J.F."/>
            <person name="Rensing S.A."/>
            <person name="Schmutz J."/>
            <person name="Symeonidi A."/>
            <person name="Elias M."/>
            <person name="Eveleigh R.J."/>
            <person name="Herman E.K."/>
            <person name="Klute M.J."/>
            <person name="Nakayama T."/>
            <person name="Obornik M."/>
            <person name="Reyes-Prieto A."/>
            <person name="Armbrust E.V."/>
            <person name="Aves S.J."/>
            <person name="Beiko R.G."/>
            <person name="Coutinho P."/>
            <person name="Dacks J.B."/>
            <person name="Durnford D.G."/>
            <person name="Fast N.M."/>
            <person name="Green B.R."/>
            <person name="Grisdale C."/>
            <person name="Hempe F."/>
            <person name="Henrissat B."/>
            <person name="Hoppner M.P."/>
            <person name="Ishida K.-I."/>
            <person name="Kim E."/>
            <person name="Koreny L."/>
            <person name="Kroth P.G."/>
            <person name="Liu Y."/>
            <person name="Malik S.-B."/>
            <person name="Maier U.G."/>
            <person name="McRose D."/>
            <person name="Mock T."/>
            <person name="Neilson J.A."/>
            <person name="Onodera N.T."/>
            <person name="Poole A.M."/>
            <person name="Pritham E.J."/>
            <person name="Richards T.A."/>
            <person name="Rocap G."/>
            <person name="Roy S.W."/>
            <person name="Sarai C."/>
            <person name="Schaack S."/>
            <person name="Shirato S."/>
            <person name="Slamovits C.H."/>
            <person name="Spencer D.F."/>
            <person name="Suzuki S."/>
            <person name="Worden A.Z."/>
            <person name="Zauner S."/>
            <person name="Barry K."/>
            <person name="Bell C."/>
            <person name="Bharti A.K."/>
            <person name="Crow J.A."/>
            <person name="Grimwood J."/>
            <person name="Kramer R."/>
            <person name="Lindquist E."/>
            <person name="Lucas S."/>
            <person name="Salamov A."/>
            <person name="McFadden G.I."/>
            <person name="Lane C.E."/>
            <person name="Keeling P.J."/>
            <person name="Gray M.W."/>
            <person name="Grigoriev I.V."/>
            <person name="Archibald J.M."/>
        </authorList>
    </citation>
    <scope>NUCLEOTIDE SEQUENCE</scope>
    <source>
        <strain evidence="4">CCMP2712</strain>
    </source>
</reference>
<dbReference type="EnsemblProtists" id="EKX46048">
    <property type="protein sequence ID" value="EKX46048"/>
    <property type="gene ID" value="GUITHDRAFT_70809"/>
</dbReference>
<dbReference type="InterPro" id="IPR002347">
    <property type="entry name" value="SDR_fam"/>
</dbReference>
<dbReference type="STRING" id="905079.L1JBX3"/>
<dbReference type="RefSeq" id="XP_005833028.1">
    <property type="nucleotide sequence ID" value="XM_005832971.1"/>
</dbReference>
<dbReference type="GO" id="GO:0005737">
    <property type="term" value="C:cytoplasm"/>
    <property type="evidence" value="ECO:0007669"/>
    <property type="project" value="TreeGrafter"/>
</dbReference>
<dbReference type="InterPro" id="IPR036291">
    <property type="entry name" value="NAD(P)-bd_dom_sf"/>
</dbReference>
<evidence type="ECO:0000313" key="2">
    <source>
        <dbReference type="EMBL" id="EKX46048.1"/>
    </source>
</evidence>
<dbReference type="InterPro" id="IPR051468">
    <property type="entry name" value="Fungal_SecMetab_SDRs"/>
</dbReference>
<reference evidence="2 4" key="1">
    <citation type="journal article" date="2012" name="Nature">
        <title>Algal genomes reveal evolutionary mosaicism and the fate of nucleomorphs.</title>
        <authorList>
            <consortium name="DOE Joint Genome Institute"/>
            <person name="Curtis B.A."/>
            <person name="Tanifuji G."/>
            <person name="Burki F."/>
            <person name="Gruber A."/>
            <person name="Irimia M."/>
            <person name="Maruyama S."/>
            <person name="Arias M.C."/>
            <person name="Ball S.G."/>
            <person name="Gile G.H."/>
            <person name="Hirakawa Y."/>
            <person name="Hopkins J.F."/>
            <person name="Kuo A."/>
            <person name="Rensing S.A."/>
            <person name="Schmutz J."/>
            <person name="Symeonidi A."/>
            <person name="Elias M."/>
            <person name="Eveleigh R.J."/>
            <person name="Herman E.K."/>
            <person name="Klute M.J."/>
            <person name="Nakayama T."/>
            <person name="Obornik M."/>
            <person name="Reyes-Prieto A."/>
            <person name="Armbrust E.V."/>
            <person name="Aves S.J."/>
            <person name="Beiko R.G."/>
            <person name="Coutinho P."/>
            <person name="Dacks J.B."/>
            <person name="Durnford D.G."/>
            <person name="Fast N.M."/>
            <person name="Green B.R."/>
            <person name="Grisdale C.J."/>
            <person name="Hempel F."/>
            <person name="Henrissat B."/>
            <person name="Hoppner M.P."/>
            <person name="Ishida K."/>
            <person name="Kim E."/>
            <person name="Koreny L."/>
            <person name="Kroth P.G."/>
            <person name="Liu Y."/>
            <person name="Malik S.B."/>
            <person name="Maier U.G."/>
            <person name="McRose D."/>
            <person name="Mock T."/>
            <person name="Neilson J.A."/>
            <person name="Onodera N.T."/>
            <person name="Poole A.M."/>
            <person name="Pritham E.J."/>
            <person name="Richards T.A."/>
            <person name="Rocap G."/>
            <person name="Roy S.W."/>
            <person name="Sarai C."/>
            <person name="Schaack S."/>
            <person name="Shirato S."/>
            <person name="Slamovits C.H."/>
            <person name="Spencer D.F."/>
            <person name="Suzuki S."/>
            <person name="Worden A.Z."/>
            <person name="Zauner S."/>
            <person name="Barry K."/>
            <person name="Bell C."/>
            <person name="Bharti A.K."/>
            <person name="Crow J.A."/>
            <person name="Grimwood J."/>
            <person name="Kramer R."/>
            <person name="Lindquist E."/>
            <person name="Lucas S."/>
            <person name="Salamov A."/>
            <person name="McFadden G.I."/>
            <person name="Lane C.E."/>
            <person name="Keeling P.J."/>
            <person name="Gray M.W."/>
            <person name="Grigoriev I.V."/>
            <person name="Archibald J.M."/>
        </authorList>
    </citation>
    <scope>NUCLEOTIDE SEQUENCE</scope>
    <source>
        <strain evidence="2 4">CCMP2712</strain>
    </source>
</reference>
<dbReference type="Pfam" id="PF00106">
    <property type="entry name" value="adh_short"/>
    <property type="match status" value="1"/>
</dbReference>
<dbReference type="PANTHER" id="PTHR43544">
    <property type="entry name" value="SHORT-CHAIN DEHYDROGENASE/REDUCTASE"/>
    <property type="match status" value="1"/>
</dbReference>
<dbReference type="PRINTS" id="PR00081">
    <property type="entry name" value="GDHRDH"/>
</dbReference>
<evidence type="ECO:0000313" key="4">
    <source>
        <dbReference type="Proteomes" id="UP000011087"/>
    </source>
</evidence>
<keyword evidence="4" id="KW-1185">Reference proteome</keyword>
<dbReference type="KEGG" id="gtt:GUITHDRAFT_70809"/>
<evidence type="ECO:0000256" key="1">
    <source>
        <dbReference type="SAM" id="MobiDB-lite"/>
    </source>
</evidence>
<evidence type="ECO:0008006" key="5">
    <source>
        <dbReference type="Google" id="ProtNLM"/>
    </source>
</evidence>
<dbReference type="eggNOG" id="KOG1208">
    <property type="taxonomic scope" value="Eukaryota"/>
</dbReference>
<name>L1JBX3_GUITC</name>
<gene>
    <name evidence="2" type="ORF">GUITHDRAFT_70809</name>
</gene>